<reference evidence="1 2" key="1">
    <citation type="submission" date="2017-09" db="EMBL/GenBank/DDBJ databases">
        <title>Bacterial strain isolated from the female urinary microbiota.</title>
        <authorList>
            <person name="Thomas-White K."/>
            <person name="Kumar N."/>
            <person name="Forster S."/>
            <person name="Putonti C."/>
            <person name="Lawley T."/>
            <person name="Wolfe A.J."/>
        </authorList>
    </citation>
    <scope>NUCLEOTIDE SEQUENCE [LARGE SCALE GENOMIC DNA]</scope>
    <source>
        <strain evidence="1 2">UMB0818</strain>
    </source>
</reference>
<dbReference type="EMBL" id="PNGI01000006">
    <property type="protein sequence ID" value="PMC10733.1"/>
    <property type="molecule type" value="Genomic_DNA"/>
</dbReference>
<accession>A0A2N6Q6Z2</accession>
<dbReference type="RefSeq" id="WP_102188108.1">
    <property type="nucleotide sequence ID" value="NZ_PNGI01000006.1"/>
</dbReference>
<dbReference type="Proteomes" id="UP000235661">
    <property type="component" value="Unassembled WGS sequence"/>
</dbReference>
<gene>
    <name evidence="1" type="ORF">CJ232_04335</name>
</gene>
<sequence length="314" mass="35729">MEEKAMSVMSRRHMMRDTRFVEFADPRLKQWAVENYGGVSGITDEKYGTMGVAGVAGELTYEQAAAVTNIVDYLQLHGKYGVQVVDLGCFQNVKKFGYDYNMDAFLANGTERIILPPNLEELKSTLLSLKTTKAAIVVPRTVSVLEDSALAWTKVVSLERGNRVYRQLENGIITDGKIVHYIPHRAHNEVIVPYGVEKICDNVVPPNIDVLILPPTLNYLTSRYWSGYIEQGEVIGDYADRFPKNVVCFAKPMDLNDYGLVSSKIYVRDEWVDDFRSFFNRGYGKKENVLPLSTYPKIEELKTKIDFELWTKNI</sequence>
<name>A0A2N6Q6Z2_9BACT</name>
<evidence type="ECO:0000313" key="1">
    <source>
        <dbReference type="EMBL" id="PMC10733.1"/>
    </source>
</evidence>
<dbReference type="AlphaFoldDB" id="A0A2N6Q6Z2"/>
<proteinExistence type="predicted"/>
<comment type="caution">
    <text evidence="1">The sequence shown here is derived from an EMBL/GenBank/DDBJ whole genome shotgun (WGS) entry which is preliminary data.</text>
</comment>
<protein>
    <submittedName>
        <fullName evidence="1">Uncharacterized protein</fullName>
    </submittedName>
</protein>
<organism evidence="1 2">
    <name type="scientific">Hoylesella timonensis</name>
    <dbReference type="NCBI Taxonomy" id="386414"/>
    <lineage>
        <taxon>Bacteria</taxon>
        <taxon>Pseudomonadati</taxon>
        <taxon>Bacteroidota</taxon>
        <taxon>Bacteroidia</taxon>
        <taxon>Bacteroidales</taxon>
        <taxon>Prevotellaceae</taxon>
        <taxon>Hoylesella</taxon>
    </lineage>
</organism>
<evidence type="ECO:0000313" key="2">
    <source>
        <dbReference type="Proteomes" id="UP000235661"/>
    </source>
</evidence>